<dbReference type="RefSeq" id="WP_006101215.1">
    <property type="nucleotide sequence ID" value="NZ_DS989849.1"/>
</dbReference>
<dbReference type="Proteomes" id="UP000003835">
    <property type="component" value="Unassembled WGS sequence"/>
</dbReference>
<organism evidence="1 2">
    <name type="scientific">Coleofasciculus chthonoplastes PCC 7420</name>
    <dbReference type="NCBI Taxonomy" id="118168"/>
    <lineage>
        <taxon>Bacteria</taxon>
        <taxon>Bacillati</taxon>
        <taxon>Cyanobacteriota</taxon>
        <taxon>Cyanophyceae</taxon>
        <taxon>Coleofasciculales</taxon>
        <taxon>Coleofasciculaceae</taxon>
        <taxon>Coleofasciculus</taxon>
    </lineage>
</organism>
<keyword evidence="2" id="KW-1185">Reference proteome</keyword>
<sequence>MTNPVILVHGIFRTSSVFRKLSPYLKKQGFSVYSLDLKPNNATLGLDQMAAQLANFINQTFPLNQPIDLVGLSMGGLVTRYYVQRLGGIDRVQRYITISAPHHGTWLAYLLNRRACLQMRPGNPLLEDLNRDVQMLERLNFTSIWTPWDFIIIPGNSSRMPVGQDVKVPVLAHACMVINPHSMQAVATALSEPFYQIQAN</sequence>
<evidence type="ECO:0000313" key="2">
    <source>
        <dbReference type="Proteomes" id="UP000003835"/>
    </source>
</evidence>
<dbReference type="eggNOG" id="COG1075">
    <property type="taxonomic scope" value="Bacteria"/>
</dbReference>
<accession>B4VRN1</accession>
<proteinExistence type="predicted"/>
<dbReference type="AlphaFoldDB" id="B4VRN1"/>
<dbReference type="Gene3D" id="3.40.50.1820">
    <property type="entry name" value="alpha/beta hydrolase"/>
    <property type="match status" value="1"/>
</dbReference>
<dbReference type="Pfam" id="PF02089">
    <property type="entry name" value="Palm_thioest"/>
    <property type="match status" value="1"/>
</dbReference>
<dbReference type="ESTHER" id="9cyan-b4vrn1">
    <property type="family name" value="Lipase_2"/>
</dbReference>
<reference evidence="1 2" key="1">
    <citation type="submission" date="2008-07" db="EMBL/GenBank/DDBJ databases">
        <authorList>
            <person name="Tandeau de Marsac N."/>
            <person name="Ferriera S."/>
            <person name="Johnson J."/>
            <person name="Kravitz S."/>
            <person name="Beeson K."/>
            <person name="Sutton G."/>
            <person name="Rogers Y.-H."/>
            <person name="Friedman R."/>
            <person name="Frazier M."/>
            <person name="Venter J.C."/>
        </authorList>
    </citation>
    <scope>NUCLEOTIDE SEQUENCE [LARGE SCALE GENOMIC DNA]</scope>
    <source>
        <strain evidence="1 2">PCC 7420</strain>
    </source>
</reference>
<dbReference type="OrthoDB" id="9765872at2"/>
<dbReference type="PANTHER" id="PTHR37946">
    <property type="entry name" value="SLL1969 PROTEIN"/>
    <property type="match status" value="1"/>
</dbReference>
<dbReference type="HOGENOM" id="CLU_029537_5_0_3"/>
<evidence type="ECO:0000313" key="1">
    <source>
        <dbReference type="EMBL" id="EDX75507.1"/>
    </source>
</evidence>
<dbReference type="PANTHER" id="PTHR37946:SF1">
    <property type="entry name" value="SLL1969 PROTEIN"/>
    <property type="match status" value="1"/>
</dbReference>
<dbReference type="STRING" id="118168.MC7420_1425"/>
<dbReference type="SUPFAM" id="SSF53474">
    <property type="entry name" value="alpha/beta-Hydrolases"/>
    <property type="match status" value="1"/>
</dbReference>
<protein>
    <submittedName>
        <fullName evidence="1">Lipase superfamily</fullName>
    </submittedName>
</protein>
<dbReference type="InterPro" id="IPR029058">
    <property type="entry name" value="AB_hydrolase_fold"/>
</dbReference>
<dbReference type="EMBL" id="DS989849">
    <property type="protein sequence ID" value="EDX75507.1"/>
    <property type="molecule type" value="Genomic_DNA"/>
</dbReference>
<name>B4VRN1_9CYAN</name>
<gene>
    <name evidence="1" type="ORF">MC7420_1425</name>
</gene>